<proteinExistence type="predicted"/>
<reference evidence="1 2" key="1">
    <citation type="submission" date="2019-04" db="EMBL/GenBank/DDBJ databases">
        <title>Microbes associate with the intestines of laboratory mice.</title>
        <authorList>
            <person name="Navarre W."/>
            <person name="Wong E."/>
            <person name="Huang K.C."/>
            <person name="Tropini C."/>
            <person name="Ng K."/>
            <person name="Yu B."/>
        </authorList>
    </citation>
    <scope>NUCLEOTIDE SEQUENCE [LARGE SCALE GENOMIC DNA]</scope>
    <source>
        <strain evidence="1 2">NM87_A27A</strain>
    </source>
</reference>
<protein>
    <submittedName>
        <fullName evidence="1">Uncharacterized protein</fullName>
    </submittedName>
</protein>
<sequence length="268" mass="30058">MQGNSEMLRLRTYMEVGEWIAEGGPRHRREQALWQEVNARRVRDGADPADDRHHGYHRSWGRPVSLRELRDEFAETLDPDTLDDILKKAVPDRDGFVSVDAALERAFGVWLDGCDGYGYHPRLRAGEHDPADIPSPDDYGTLMRDMFDLSMSSENGTWFVDADIIRCAAEHAATTPDEQWDRFLGDVDALRARLGAQAVDPVISIEARDWRSVADGDEAAVLYGGFRELFAGPPVDPAVIAVDDDGYGYDDADGWSWPDPWLPSARRA</sequence>
<evidence type="ECO:0000313" key="2">
    <source>
        <dbReference type="Proteomes" id="UP000306798"/>
    </source>
</evidence>
<dbReference type="RefSeq" id="WP_136511653.1">
    <property type="nucleotide sequence ID" value="NZ_SSTF01000028.1"/>
</dbReference>
<evidence type="ECO:0000313" key="1">
    <source>
        <dbReference type="EMBL" id="THG24396.1"/>
    </source>
</evidence>
<gene>
    <name evidence="1" type="ORF">E5991_08395</name>
</gene>
<organism evidence="1 2">
    <name type="scientific">Bifidobacterium pseudolongum</name>
    <dbReference type="NCBI Taxonomy" id="1694"/>
    <lineage>
        <taxon>Bacteria</taxon>
        <taxon>Bacillati</taxon>
        <taxon>Actinomycetota</taxon>
        <taxon>Actinomycetes</taxon>
        <taxon>Bifidobacteriales</taxon>
        <taxon>Bifidobacteriaceae</taxon>
        <taxon>Bifidobacterium</taxon>
    </lineage>
</organism>
<dbReference type="AlphaFoldDB" id="A0A4S4F6S0"/>
<dbReference type="Proteomes" id="UP000306798">
    <property type="component" value="Unassembled WGS sequence"/>
</dbReference>
<name>A0A4S4F6S0_9BIFI</name>
<comment type="caution">
    <text evidence="1">The sequence shown here is derived from an EMBL/GenBank/DDBJ whole genome shotgun (WGS) entry which is preliminary data.</text>
</comment>
<dbReference type="EMBL" id="SSTF01000028">
    <property type="protein sequence ID" value="THG24396.1"/>
    <property type="molecule type" value="Genomic_DNA"/>
</dbReference>
<accession>A0A4S4F6S0</accession>